<organism evidence="1 2">
    <name type="scientific">Larimichthys crocea</name>
    <name type="common">Large yellow croaker</name>
    <name type="synonym">Pseudosciaena crocea</name>
    <dbReference type="NCBI Taxonomy" id="215358"/>
    <lineage>
        <taxon>Eukaryota</taxon>
        <taxon>Metazoa</taxon>
        <taxon>Chordata</taxon>
        <taxon>Craniata</taxon>
        <taxon>Vertebrata</taxon>
        <taxon>Euteleostomi</taxon>
        <taxon>Actinopterygii</taxon>
        <taxon>Neopterygii</taxon>
        <taxon>Teleostei</taxon>
        <taxon>Neoteleostei</taxon>
        <taxon>Acanthomorphata</taxon>
        <taxon>Eupercaria</taxon>
        <taxon>Sciaenidae</taxon>
        <taxon>Larimichthys</taxon>
    </lineage>
</organism>
<sequence length="99" mass="10701">MAALRLALAVFVVMLAVISVTEGMRGSGPKKCCSVFNDKPMHKTRVLSYTKTSQRCANPAVVFMTKAGRHVCARPSAAWVKELVTYLDAKTVPGETSNV</sequence>
<dbReference type="EMBL" id="CM011693">
    <property type="protein sequence ID" value="TMS05152.1"/>
    <property type="molecule type" value="Genomic_DNA"/>
</dbReference>
<proteinExistence type="predicted"/>
<comment type="caution">
    <text evidence="1">The sequence shown here is derived from an EMBL/GenBank/DDBJ whole genome shotgun (WGS) entry which is preliminary data.</text>
</comment>
<evidence type="ECO:0000313" key="1">
    <source>
        <dbReference type="EMBL" id="TMS05152.1"/>
    </source>
</evidence>
<dbReference type="Proteomes" id="UP000793456">
    <property type="component" value="Chromosome XX"/>
</dbReference>
<evidence type="ECO:0000313" key="2">
    <source>
        <dbReference type="Proteomes" id="UP000793456"/>
    </source>
</evidence>
<protein>
    <submittedName>
        <fullName evidence="1">Uncharacterized protein</fullName>
    </submittedName>
</protein>
<gene>
    <name evidence="1" type="ORF">E3U43_004402</name>
</gene>
<accession>A0ACD3QD48</accession>
<reference evidence="1" key="1">
    <citation type="submission" date="2018-11" db="EMBL/GenBank/DDBJ databases">
        <title>The sequence and de novo assembly of Larimichthys crocea genome using PacBio and Hi-C technologies.</title>
        <authorList>
            <person name="Xu P."/>
            <person name="Chen B."/>
            <person name="Zhou Z."/>
            <person name="Ke Q."/>
            <person name="Wu Y."/>
            <person name="Bai H."/>
            <person name="Pu F."/>
        </authorList>
    </citation>
    <scope>NUCLEOTIDE SEQUENCE</scope>
    <source>
        <tissue evidence="1">Muscle</tissue>
    </source>
</reference>
<keyword evidence="2" id="KW-1185">Reference proteome</keyword>
<name>A0ACD3QD48_LARCR</name>